<dbReference type="InterPro" id="IPR005110">
    <property type="entry name" value="MoeA_linker/N"/>
</dbReference>
<sequence>MIRQIFGNLSCHVNDNKLIKIPNLNYTDSTAMSPTITCGILTVSDSCYKKEKEDTSGKELERAFRRAFPSFKVTHKDIIPDDRDKIINTLNKWVEDQCNIVLTTGGTGFSPRDVTPEATRAVIEKEAPGIAYAMITKSLAITPMAMLSRAVAGIKAQSLIVNLPGSAKGAVECFSFIQECIPHALALITDNKTEVTKKHREVQKRVSFVDGCGPSKVITDNVAERPRESTYAMLEVDEAFELVLKESEIRVETERLAVENALFRVLAEDVLAYDDVPPFDASVKDGYAVLASDGEGPRRVRTALGAGDAPHTSPLQPGEAIRIGTGAPIPPGADAVVQVEDTSVLRKSKGEEIEINVNKAPVKGQDIRRMGCDVAKNTVVLMNGERLKAPHVGVLAAVGKSTVTVYKPVSVGIFTTGNELKEHYEELRPGQIRDSNRLALINLLKECHYECDDYGIIRDDPDTIKKAIATALTINDILITTGGVSMGEFDFIKRVLIEDFNATVHFGRVNMKPGKPTTFATLSHEGAKKIVFGLPGNPVSASVTCLLFVIPLLRHLEGANVWQWPTIPYVVSVKKQSTDARPEYVRAVVSYLHGKIVAEPNGGQISSRLNSLVGANGLILMPPSMIPTREYLSHIILIGNLQT</sequence>
<evidence type="ECO:0000256" key="1">
    <source>
        <dbReference type="ARBA" id="ARBA00005046"/>
    </source>
</evidence>
<dbReference type="InterPro" id="IPR008284">
    <property type="entry name" value="MoCF_biosynth_CS"/>
</dbReference>
<dbReference type="NCBIfam" id="NF045515">
    <property type="entry name" value="Glp_gephyrin"/>
    <property type="match status" value="1"/>
</dbReference>
<dbReference type="FunFam" id="3.40.980.10:FF:000011">
    <property type="entry name" value="Molybdopterin molybdenumtransferase"/>
    <property type="match status" value="1"/>
</dbReference>
<dbReference type="GO" id="GO:0030425">
    <property type="term" value="C:dendrite"/>
    <property type="evidence" value="ECO:0000318"/>
    <property type="project" value="GO_Central"/>
</dbReference>
<evidence type="ECO:0000313" key="8">
    <source>
        <dbReference type="Proteomes" id="UP000007266"/>
    </source>
</evidence>
<keyword evidence="5" id="KW-0460">Magnesium</keyword>
<dbReference type="Gene3D" id="2.40.340.10">
    <property type="entry name" value="MoeA, C-terminal, domain IV"/>
    <property type="match status" value="1"/>
</dbReference>
<dbReference type="HOGENOM" id="CLU_010186_2_2_1"/>
<dbReference type="SUPFAM" id="SSF53218">
    <property type="entry name" value="Molybdenum cofactor biosynthesis proteins"/>
    <property type="match status" value="2"/>
</dbReference>
<comment type="similarity">
    <text evidence="3">In the C-terminal section; belongs to the MoeA family.</text>
</comment>
<dbReference type="FunFam" id="2.170.190.11:FF:000001">
    <property type="entry name" value="Molybdopterin molybdenumtransferase"/>
    <property type="match status" value="1"/>
</dbReference>
<dbReference type="InParanoid" id="D2A001"/>
<dbReference type="SUPFAM" id="SSF63882">
    <property type="entry name" value="MoeA N-terminal region -like"/>
    <property type="match status" value="1"/>
</dbReference>
<accession>D2A001</accession>
<dbReference type="GO" id="GO:0099572">
    <property type="term" value="C:postsynaptic specialization"/>
    <property type="evidence" value="ECO:0000318"/>
    <property type="project" value="GO_Central"/>
</dbReference>
<protein>
    <submittedName>
        <fullName evidence="7">Molybdenum cofactor synthesis protein cinnamon-like Protein</fullName>
    </submittedName>
</protein>
<dbReference type="Pfam" id="PF03453">
    <property type="entry name" value="MoeA_N"/>
    <property type="match status" value="1"/>
</dbReference>
<dbReference type="InterPro" id="IPR036135">
    <property type="entry name" value="MoeA_linker/N_sf"/>
</dbReference>
<dbReference type="eggNOG" id="KOG2371">
    <property type="taxonomic scope" value="Eukaryota"/>
</dbReference>
<dbReference type="InterPro" id="IPR036688">
    <property type="entry name" value="MoeA_C_domain_IV_sf"/>
</dbReference>
<dbReference type="GO" id="GO:0061598">
    <property type="term" value="F:molybdopterin adenylyltransferase activity"/>
    <property type="evidence" value="ECO:0007669"/>
    <property type="project" value="UniProtKB-UniRule"/>
</dbReference>
<dbReference type="PROSITE" id="PS01079">
    <property type="entry name" value="MOCF_BIOSYNTHESIS_2"/>
    <property type="match status" value="1"/>
</dbReference>
<keyword evidence="8" id="KW-1185">Reference proteome</keyword>
<proteinExistence type="inferred from homology"/>
<evidence type="ECO:0000256" key="2">
    <source>
        <dbReference type="ARBA" id="ARBA00007589"/>
    </source>
</evidence>
<dbReference type="GO" id="GO:0005737">
    <property type="term" value="C:cytoplasm"/>
    <property type="evidence" value="ECO:0000318"/>
    <property type="project" value="GO_Central"/>
</dbReference>
<dbReference type="Pfam" id="PF00994">
    <property type="entry name" value="MoCF_biosynth"/>
    <property type="match status" value="2"/>
</dbReference>
<dbReference type="InterPro" id="IPR036425">
    <property type="entry name" value="MoaB/Mog-like_dom_sf"/>
</dbReference>
<dbReference type="KEGG" id="tca:664278"/>
<dbReference type="GO" id="GO:0007529">
    <property type="term" value="P:establishment of synaptic specificity at neuromuscular junction"/>
    <property type="evidence" value="ECO:0000318"/>
    <property type="project" value="GO_Central"/>
</dbReference>
<gene>
    <name evidence="7" type="primary">AUGUSTUS-3.0.2_08136</name>
    <name evidence="7" type="ORF">TcasGA2_TC008136</name>
</gene>
<dbReference type="NCBIfam" id="TIGR00177">
    <property type="entry name" value="molyb_syn"/>
    <property type="match status" value="2"/>
</dbReference>
<dbReference type="InterPro" id="IPR005111">
    <property type="entry name" value="MoeA_C_domain_IV"/>
</dbReference>
<dbReference type="UniPathway" id="UPA00344"/>
<reference evidence="7 8" key="2">
    <citation type="journal article" date="2010" name="Nucleic Acids Res.">
        <title>BeetleBase in 2010: revisions to provide comprehensive genomic information for Tribolium castaneum.</title>
        <authorList>
            <person name="Kim H.S."/>
            <person name="Murphy T."/>
            <person name="Xia J."/>
            <person name="Caragea D."/>
            <person name="Park Y."/>
            <person name="Beeman R.W."/>
            <person name="Lorenzen M.D."/>
            <person name="Butcher S."/>
            <person name="Manak J.R."/>
            <person name="Brown S.J."/>
        </authorList>
    </citation>
    <scope>GENOME REANNOTATION</scope>
    <source>
        <strain evidence="7 8">Georgia GA2</strain>
    </source>
</reference>
<dbReference type="PANTHER" id="PTHR10192:SF5">
    <property type="entry name" value="GEPHYRIN"/>
    <property type="match status" value="1"/>
</dbReference>
<comment type="catalytic activity">
    <reaction evidence="5">
        <text>adenylyl-molybdopterin + molybdate = Mo-molybdopterin + AMP + H(+)</text>
        <dbReference type="Rhea" id="RHEA:35047"/>
        <dbReference type="ChEBI" id="CHEBI:15378"/>
        <dbReference type="ChEBI" id="CHEBI:36264"/>
        <dbReference type="ChEBI" id="CHEBI:62727"/>
        <dbReference type="ChEBI" id="CHEBI:71302"/>
        <dbReference type="ChEBI" id="CHEBI:456215"/>
    </reaction>
</comment>
<dbReference type="InterPro" id="IPR038987">
    <property type="entry name" value="MoeA-like"/>
</dbReference>
<comment type="catalytic activity">
    <reaction evidence="5">
        <text>molybdopterin + ATP + H(+) = adenylyl-molybdopterin + diphosphate</text>
        <dbReference type="Rhea" id="RHEA:31331"/>
        <dbReference type="ChEBI" id="CHEBI:15378"/>
        <dbReference type="ChEBI" id="CHEBI:30616"/>
        <dbReference type="ChEBI" id="CHEBI:33019"/>
        <dbReference type="ChEBI" id="CHEBI:58698"/>
        <dbReference type="ChEBI" id="CHEBI:62727"/>
    </reaction>
</comment>
<evidence type="ECO:0000256" key="5">
    <source>
        <dbReference type="RuleBase" id="RU365090"/>
    </source>
</evidence>
<dbReference type="AlphaFoldDB" id="D2A001"/>
<dbReference type="GO" id="GO:0006777">
    <property type="term" value="P:Mo-molybdopterin cofactor biosynthetic process"/>
    <property type="evidence" value="ECO:0000318"/>
    <property type="project" value="GO_Central"/>
</dbReference>
<dbReference type="FunCoup" id="D2A001">
    <property type="interactions" value="602"/>
</dbReference>
<comment type="similarity">
    <text evidence="5">Belongs to the MoeA family.</text>
</comment>
<keyword evidence="4 5" id="KW-0501">Molybdenum cofactor biosynthesis</keyword>
<dbReference type="GO" id="GO:0005829">
    <property type="term" value="C:cytosol"/>
    <property type="evidence" value="ECO:0000318"/>
    <property type="project" value="GO_Central"/>
</dbReference>
<feature type="domain" description="MoaB/Mog" evidence="6">
    <location>
        <begin position="39"/>
        <end position="184"/>
    </location>
</feature>
<dbReference type="CDD" id="cd00886">
    <property type="entry name" value="MogA_MoaB"/>
    <property type="match status" value="1"/>
</dbReference>
<name>D2A001_TRICA</name>
<comment type="pathway">
    <text evidence="1 5">Cofactor biosynthesis; molybdopterin biosynthesis.</text>
</comment>
<dbReference type="EMBL" id="KQ971338">
    <property type="protein sequence ID" value="EFA02449.2"/>
    <property type="molecule type" value="Genomic_DNA"/>
</dbReference>
<reference evidence="7 8" key="1">
    <citation type="journal article" date="2008" name="Nature">
        <title>The genome of the model beetle and pest Tribolium castaneum.</title>
        <authorList>
            <consortium name="Tribolium Genome Sequencing Consortium"/>
            <person name="Richards S."/>
            <person name="Gibbs R.A."/>
            <person name="Weinstock G.M."/>
            <person name="Brown S.J."/>
            <person name="Denell R."/>
            <person name="Beeman R.W."/>
            <person name="Gibbs R."/>
            <person name="Beeman R.W."/>
            <person name="Brown S.J."/>
            <person name="Bucher G."/>
            <person name="Friedrich M."/>
            <person name="Grimmelikhuijzen C.J."/>
            <person name="Klingler M."/>
            <person name="Lorenzen M."/>
            <person name="Richards S."/>
            <person name="Roth S."/>
            <person name="Schroder R."/>
            <person name="Tautz D."/>
            <person name="Zdobnov E.M."/>
            <person name="Muzny D."/>
            <person name="Gibbs R.A."/>
            <person name="Weinstock G.M."/>
            <person name="Attaway T."/>
            <person name="Bell S."/>
            <person name="Buhay C.J."/>
            <person name="Chandrabose M.N."/>
            <person name="Chavez D."/>
            <person name="Clerk-Blankenburg K.P."/>
            <person name="Cree A."/>
            <person name="Dao M."/>
            <person name="Davis C."/>
            <person name="Chacko J."/>
            <person name="Dinh H."/>
            <person name="Dugan-Rocha S."/>
            <person name="Fowler G."/>
            <person name="Garner T.T."/>
            <person name="Garnes J."/>
            <person name="Gnirke A."/>
            <person name="Hawes A."/>
            <person name="Hernandez J."/>
            <person name="Hines S."/>
            <person name="Holder M."/>
            <person name="Hume J."/>
            <person name="Jhangiani S.N."/>
            <person name="Joshi V."/>
            <person name="Khan Z.M."/>
            <person name="Jackson L."/>
            <person name="Kovar C."/>
            <person name="Kowis A."/>
            <person name="Lee S."/>
            <person name="Lewis L.R."/>
            <person name="Margolis J."/>
            <person name="Morgan M."/>
            <person name="Nazareth L.V."/>
            <person name="Nguyen N."/>
            <person name="Okwuonu G."/>
            <person name="Parker D."/>
            <person name="Richards S."/>
            <person name="Ruiz S.J."/>
            <person name="Santibanez J."/>
            <person name="Savard J."/>
            <person name="Scherer S.E."/>
            <person name="Schneider B."/>
            <person name="Sodergren E."/>
            <person name="Tautz D."/>
            <person name="Vattahil S."/>
            <person name="Villasana D."/>
            <person name="White C.S."/>
            <person name="Wright R."/>
            <person name="Park Y."/>
            <person name="Beeman R.W."/>
            <person name="Lord J."/>
            <person name="Oppert B."/>
            <person name="Lorenzen M."/>
            <person name="Brown S."/>
            <person name="Wang L."/>
            <person name="Savard J."/>
            <person name="Tautz D."/>
            <person name="Richards S."/>
            <person name="Weinstock G."/>
            <person name="Gibbs R.A."/>
            <person name="Liu Y."/>
            <person name="Worley K."/>
            <person name="Weinstock G."/>
            <person name="Elsik C.G."/>
            <person name="Reese J.T."/>
            <person name="Elhaik E."/>
            <person name="Landan G."/>
            <person name="Graur D."/>
            <person name="Arensburger P."/>
            <person name="Atkinson P."/>
            <person name="Beeman R.W."/>
            <person name="Beidler J."/>
            <person name="Brown S.J."/>
            <person name="Demuth J.P."/>
            <person name="Drury D.W."/>
            <person name="Du Y.Z."/>
            <person name="Fujiwara H."/>
            <person name="Lorenzen M."/>
            <person name="Maselli V."/>
            <person name="Osanai M."/>
            <person name="Park Y."/>
            <person name="Robertson H.M."/>
            <person name="Tu Z."/>
            <person name="Wang J.J."/>
            <person name="Wang S."/>
            <person name="Richards S."/>
            <person name="Song H."/>
            <person name="Zhang L."/>
            <person name="Sodergren E."/>
            <person name="Werner D."/>
            <person name="Stanke M."/>
            <person name="Morgenstern B."/>
            <person name="Solovyev V."/>
            <person name="Kosarev P."/>
            <person name="Brown G."/>
            <person name="Chen H.C."/>
            <person name="Ermolaeva O."/>
            <person name="Hlavina W."/>
            <person name="Kapustin Y."/>
            <person name="Kiryutin B."/>
            <person name="Kitts P."/>
            <person name="Maglott D."/>
            <person name="Pruitt K."/>
            <person name="Sapojnikov V."/>
            <person name="Souvorov A."/>
            <person name="Mackey A.J."/>
            <person name="Waterhouse R.M."/>
            <person name="Wyder S."/>
            <person name="Zdobnov E.M."/>
            <person name="Zdobnov E.M."/>
            <person name="Wyder S."/>
            <person name="Kriventseva E.V."/>
            <person name="Kadowaki T."/>
            <person name="Bork P."/>
            <person name="Aranda M."/>
            <person name="Bao R."/>
            <person name="Beermann A."/>
            <person name="Berns N."/>
            <person name="Bolognesi R."/>
            <person name="Bonneton F."/>
            <person name="Bopp D."/>
            <person name="Brown S.J."/>
            <person name="Bucher G."/>
            <person name="Butts T."/>
            <person name="Chaumot A."/>
            <person name="Denell R.E."/>
            <person name="Ferrier D.E."/>
            <person name="Friedrich M."/>
            <person name="Gordon C.M."/>
            <person name="Jindra M."/>
            <person name="Klingler M."/>
            <person name="Lan Q."/>
            <person name="Lattorff H.M."/>
            <person name="Laudet V."/>
            <person name="von Levetsow C."/>
            <person name="Liu Z."/>
            <person name="Lutz R."/>
            <person name="Lynch J.A."/>
            <person name="da Fonseca R.N."/>
            <person name="Posnien N."/>
            <person name="Reuter R."/>
            <person name="Roth S."/>
            <person name="Savard J."/>
            <person name="Schinko J.B."/>
            <person name="Schmitt C."/>
            <person name="Schoppmeier M."/>
            <person name="Schroder R."/>
            <person name="Shippy T.D."/>
            <person name="Simonnet F."/>
            <person name="Marques-Souza H."/>
            <person name="Tautz D."/>
            <person name="Tomoyasu Y."/>
            <person name="Trauner J."/>
            <person name="Van der Zee M."/>
            <person name="Vervoort M."/>
            <person name="Wittkopp N."/>
            <person name="Wimmer E.A."/>
            <person name="Yang X."/>
            <person name="Jones A.K."/>
            <person name="Sattelle D.B."/>
            <person name="Ebert P.R."/>
            <person name="Nelson D."/>
            <person name="Scott J.G."/>
            <person name="Beeman R.W."/>
            <person name="Muthukrishnan S."/>
            <person name="Kramer K.J."/>
            <person name="Arakane Y."/>
            <person name="Beeman R.W."/>
            <person name="Zhu Q."/>
            <person name="Hogenkamp D."/>
            <person name="Dixit R."/>
            <person name="Oppert B."/>
            <person name="Jiang H."/>
            <person name="Zou Z."/>
            <person name="Marshall J."/>
            <person name="Elpidina E."/>
            <person name="Vinokurov K."/>
            <person name="Oppert C."/>
            <person name="Zou Z."/>
            <person name="Evans J."/>
            <person name="Lu Z."/>
            <person name="Zhao P."/>
            <person name="Sumathipala N."/>
            <person name="Altincicek B."/>
            <person name="Vilcinskas A."/>
            <person name="Williams M."/>
            <person name="Hultmark D."/>
            <person name="Hetru C."/>
            <person name="Jiang H."/>
            <person name="Grimmelikhuijzen C.J."/>
            <person name="Hauser F."/>
            <person name="Cazzamali G."/>
            <person name="Williamson M."/>
            <person name="Park Y."/>
            <person name="Li B."/>
            <person name="Tanaka Y."/>
            <person name="Predel R."/>
            <person name="Neupert S."/>
            <person name="Schachtner J."/>
            <person name="Verleyen P."/>
            <person name="Raible F."/>
            <person name="Bork P."/>
            <person name="Friedrich M."/>
            <person name="Walden K.K."/>
            <person name="Robertson H.M."/>
            <person name="Angeli S."/>
            <person name="Foret S."/>
            <person name="Bucher G."/>
            <person name="Schuetz S."/>
            <person name="Maleszka R."/>
            <person name="Wimmer E.A."/>
            <person name="Beeman R.W."/>
            <person name="Lorenzen M."/>
            <person name="Tomoyasu Y."/>
            <person name="Miller S.C."/>
            <person name="Grossmann D."/>
            <person name="Bucher G."/>
        </authorList>
    </citation>
    <scope>NUCLEOTIDE SEQUENCE [LARGE SCALE GENOMIC DNA]</scope>
    <source>
        <strain evidence="7 8">Georgia GA2</strain>
    </source>
</reference>
<dbReference type="OrthoDB" id="4349954at2759"/>
<dbReference type="GO" id="GO:0072579">
    <property type="term" value="P:glycine receptor clustering"/>
    <property type="evidence" value="ECO:0000318"/>
    <property type="project" value="GO_Central"/>
</dbReference>
<dbReference type="InterPro" id="IPR001453">
    <property type="entry name" value="MoaB/Mog_dom"/>
</dbReference>
<dbReference type="GO" id="GO:0061599">
    <property type="term" value="F:molybdopterin molybdotransferase activity"/>
    <property type="evidence" value="ECO:0000318"/>
    <property type="project" value="GO_Central"/>
</dbReference>
<keyword evidence="5" id="KW-0808">Transferase</keyword>
<evidence type="ECO:0000259" key="6">
    <source>
        <dbReference type="SMART" id="SM00852"/>
    </source>
</evidence>
<dbReference type="Pfam" id="PF03454">
    <property type="entry name" value="MoeA_C"/>
    <property type="match status" value="1"/>
</dbReference>
<feature type="domain" description="MoaB/Mog" evidence="6">
    <location>
        <begin position="412"/>
        <end position="555"/>
    </location>
</feature>
<dbReference type="STRING" id="7070.D2A001"/>
<evidence type="ECO:0000313" key="7">
    <source>
        <dbReference type="EMBL" id="EFA02449.2"/>
    </source>
</evidence>
<dbReference type="Gene3D" id="2.170.190.11">
    <property type="entry name" value="Molybdopterin biosynthesis moea protein, domain 3"/>
    <property type="match status" value="1"/>
</dbReference>
<dbReference type="GO" id="GO:0097112">
    <property type="term" value="P:gamma-aminobutyric acid receptor clustering"/>
    <property type="evidence" value="ECO:0000318"/>
    <property type="project" value="GO_Central"/>
</dbReference>
<dbReference type="GO" id="GO:0005524">
    <property type="term" value="F:ATP binding"/>
    <property type="evidence" value="ECO:0007669"/>
    <property type="project" value="UniProtKB-UniRule"/>
</dbReference>
<evidence type="ECO:0000256" key="4">
    <source>
        <dbReference type="ARBA" id="ARBA00023150"/>
    </source>
</evidence>
<dbReference type="CDD" id="cd00887">
    <property type="entry name" value="MoeA"/>
    <property type="match status" value="1"/>
</dbReference>
<evidence type="ECO:0000256" key="3">
    <source>
        <dbReference type="ARBA" id="ARBA00008339"/>
    </source>
</evidence>
<dbReference type="SMART" id="SM00852">
    <property type="entry name" value="MoCF_biosynth"/>
    <property type="match status" value="2"/>
</dbReference>
<dbReference type="PROSITE" id="PS01078">
    <property type="entry name" value="MOCF_BIOSYNTHESIS_1"/>
    <property type="match status" value="1"/>
</dbReference>
<dbReference type="Proteomes" id="UP000007266">
    <property type="component" value="Linkage group 4"/>
</dbReference>
<dbReference type="Gene3D" id="3.90.105.10">
    <property type="entry name" value="Molybdopterin biosynthesis moea protein, domain 2"/>
    <property type="match status" value="1"/>
</dbReference>
<keyword evidence="5" id="KW-0500">Molybdenum</keyword>
<keyword evidence="5" id="KW-0479">Metal-binding</keyword>
<comment type="similarity">
    <text evidence="2">In the N-terminal section; belongs to the MoaB/Mog family.</text>
</comment>
<comment type="function">
    <text evidence="5">Catalyzes two steps in the biosynthesis of the molybdenum cofactor. In the first step, molybdopterin is adenylated. Subsequently, molybdate is inserted into adenylated molybdopterin and AMP is released.</text>
</comment>
<dbReference type="GO" id="GO:0045211">
    <property type="term" value="C:postsynaptic membrane"/>
    <property type="evidence" value="ECO:0000318"/>
    <property type="project" value="GO_Central"/>
</dbReference>
<dbReference type="GO" id="GO:0046872">
    <property type="term" value="F:metal ion binding"/>
    <property type="evidence" value="ECO:0007669"/>
    <property type="project" value="UniProtKB-UniRule"/>
</dbReference>
<dbReference type="Gene3D" id="3.40.980.10">
    <property type="entry name" value="MoaB/Mog-like domain"/>
    <property type="match status" value="2"/>
</dbReference>
<dbReference type="OMA" id="CFKINTG"/>
<organism evidence="7 8">
    <name type="scientific">Tribolium castaneum</name>
    <name type="common">Red flour beetle</name>
    <dbReference type="NCBI Taxonomy" id="7070"/>
    <lineage>
        <taxon>Eukaryota</taxon>
        <taxon>Metazoa</taxon>
        <taxon>Ecdysozoa</taxon>
        <taxon>Arthropoda</taxon>
        <taxon>Hexapoda</taxon>
        <taxon>Insecta</taxon>
        <taxon>Pterygota</taxon>
        <taxon>Neoptera</taxon>
        <taxon>Endopterygota</taxon>
        <taxon>Coleoptera</taxon>
        <taxon>Polyphaga</taxon>
        <taxon>Cucujiformia</taxon>
        <taxon>Tenebrionidae</taxon>
        <taxon>Tenebrionidae incertae sedis</taxon>
        <taxon>Tribolium</taxon>
    </lineage>
</organism>
<dbReference type="SUPFAM" id="SSF63867">
    <property type="entry name" value="MoeA C-terminal domain-like"/>
    <property type="match status" value="1"/>
</dbReference>
<dbReference type="FunFam" id="3.40.980.10:FF:000017">
    <property type="entry name" value="Molybdopterin molybdenumtransferase"/>
    <property type="match status" value="1"/>
</dbReference>
<dbReference type="PANTHER" id="PTHR10192">
    <property type="entry name" value="MOLYBDOPTERIN BIOSYNTHESIS PROTEIN"/>
    <property type="match status" value="1"/>
</dbReference>
<comment type="cofactor">
    <cofactor evidence="5">
        <name>Mg(2+)</name>
        <dbReference type="ChEBI" id="CHEBI:18420"/>
    </cofactor>
</comment>